<dbReference type="AlphaFoldDB" id="X0Q6W0"/>
<reference evidence="2 3" key="1">
    <citation type="submission" date="2014-02" db="EMBL/GenBank/DDBJ databases">
        <title>Whole genome shotgun sequence of Rhodococcus wratislaviensis NBRC 100605.</title>
        <authorList>
            <person name="Hosoyama A."/>
            <person name="Tsuchikane K."/>
            <person name="Yoshida I."/>
            <person name="Ohji S."/>
            <person name="Ichikawa N."/>
            <person name="Yamazoe A."/>
            <person name="Fujita N."/>
        </authorList>
    </citation>
    <scope>NUCLEOTIDE SEQUENCE [LARGE SCALE GENOMIC DNA]</scope>
    <source>
        <strain evidence="2 3">NBRC 100605</strain>
    </source>
</reference>
<dbReference type="EMBL" id="BAWF01000031">
    <property type="protein sequence ID" value="GAF46441.1"/>
    <property type="molecule type" value="Genomic_DNA"/>
</dbReference>
<accession>X0Q6W0</accession>
<evidence type="ECO:0000256" key="1">
    <source>
        <dbReference type="SAM" id="MobiDB-lite"/>
    </source>
</evidence>
<keyword evidence="3" id="KW-1185">Reference proteome</keyword>
<dbReference type="Proteomes" id="UP000019491">
    <property type="component" value="Unassembled WGS sequence"/>
</dbReference>
<proteinExistence type="predicted"/>
<gene>
    <name evidence="2" type="ORF">RW1_031_00220</name>
</gene>
<protein>
    <submittedName>
        <fullName evidence="2">Uncharacterized protein</fullName>
    </submittedName>
</protein>
<comment type="caution">
    <text evidence="2">The sequence shown here is derived from an EMBL/GenBank/DDBJ whole genome shotgun (WGS) entry which is preliminary data.</text>
</comment>
<sequence length="107" mass="11806">MWNSLNDNDILDFALLWDPLGGPFPENVANAFSIDMSEYNYRLLGAARFQLARLGQGTPSPGRIYGLSALEALARDPSNARHRTSPDLELSPVTTRPSNYLPHAALH</sequence>
<feature type="region of interest" description="Disordered" evidence="1">
    <location>
        <begin position="76"/>
        <end position="107"/>
    </location>
</feature>
<evidence type="ECO:0000313" key="2">
    <source>
        <dbReference type="EMBL" id="GAF46441.1"/>
    </source>
</evidence>
<evidence type="ECO:0000313" key="3">
    <source>
        <dbReference type="Proteomes" id="UP000019491"/>
    </source>
</evidence>
<organism evidence="2 3">
    <name type="scientific">Rhodococcus wratislaviensis NBRC 100605</name>
    <dbReference type="NCBI Taxonomy" id="1219028"/>
    <lineage>
        <taxon>Bacteria</taxon>
        <taxon>Bacillati</taxon>
        <taxon>Actinomycetota</taxon>
        <taxon>Actinomycetes</taxon>
        <taxon>Mycobacteriales</taxon>
        <taxon>Nocardiaceae</taxon>
        <taxon>Rhodococcus</taxon>
    </lineage>
</organism>
<name>X0Q6W0_RHOWR</name>